<keyword evidence="9" id="KW-1185">Reference proteome</keyword>
<evidence type="ECO:0000313" key="8">
    <source>
        <dbReference type="EMBL" id="AIA30170.1"/>
    </source>
</evidence>
<dbReference type="SUPFAM" id="SSF52788">
    <property type="entry name" value="Phosphotyrosine protein phosphatases I"/>
    <property type="match status" value="1"/>
</dbReference>
<protein>
    <recommendedName>
        <fullName evidence="2">protein-tyrosine-phosphatase</fullName>
        <ecNumber evidence="2">3.1.3.48</ecNumber>
    </recommendedName>
</protein>
<dbReference type="Pfam" id="PF01451">
    <property type="entry name" value="LMWPc"/>
    <property type="match status" value="1"/>
</dbReference>
<dbReference type="PANTHER" id="PTHR11717">
    <property type="entry name" value="LOW MOLECULAR WEIGHT PROTEIN TYROSINE PHOSPHATASE"/>
    <property type="match status" value="1"/>
</dbReference>
<feature type="domain" description="Phosphotyrosine protein phosphatase I" evidence="7">
    <location>
        <begin position="37"/>
        <end position="179"/>
    </location>
</feature>
<reference evidence="9" key="1">
    <citation type="submission" date="2014-02" db="EMBL/GenBank/DDBJ databases">
        <title>Complete genome sequence and comparative genomic analysis of the nitrogen-fixing bacterium Leptospirillum ferriphilum YSK.</title>
        <authorList>
            <person name="Guo X."/>
            <person name="Yin H."/>
            <person name="Liang Y."/>
            <person name="Hu Q."/>
            <person name="Ma L."/>
            <person name="Xiao Y."/>
            <person name="Zhang X."/>
            <person name="Qiu G."/>
            <person name="Liu X."/>
        </authorList>
    </citation>
    <scope>NUCLEOTIDE SEQUENCE [LARGE SCALE GENOMIC DNA]</scope>
    <source>
        <strain evidence="9">YSK</strain>
    </source>
</reference>
<gene>
    <name evidence="8" type="ORF">Y981_03440</name>
</gene>
<proteinExistence type="inferred from homology"/>
<evidence type="ECO:0000259" key="7">
    <source>
        <dbReference type="SMART" id="SM00226"/>
    </source>
</evidence>
<feature type="active site" description="Nucleophile" evidence="6">
    <location>
        <position position="43"/>
    </location>
</feature>
<dbReference type="EC" id="3.1.3.48" evidence="2"/>
<dbReference type="HOGENOM" id="CLU_115806_0_0_0"/>
<evidence type="ECO:0000256" key="3">
    <source>
        <dbReference type="ARBA" id="ARBA00022801"/>
    </source>
</evidence>
<reference evidence="8 9" key="2">
    <citation type="journal article" date="2015" name="Biomed. Res. Int.">
        <title>Effects of Arsenite Resistance on the Growth and Functional Gene Expression of Leptospirillum ferriphilum and Acidithiobacillus thiooxidans in Pure Culture and Coculture.</title>
        <authorList>
            <person name="Jiang H."/>
            <person name="Liang Y."/>
            <person name="Yin H."/>
            <person name="Xiao Y."/>
            <person name="Guo X."/>
            <person name="Xu Y."/>
            <person name="Hu Q."/>
            <person name="Liu H."/>
            <person name="Liu X."/>
        </authorList>
    </citation>
    <scope>NUCLEOTIDE SEQUENCE [LARGE SCALE GENOMIC DNA]</scope>
    <source>
        <strain evidence="8 9">YSK</strain>
    </source>
</reference>
<dbReference type="GO" id="GO:0004725">
    <property type="term" value="F:protein tyrosine phosphatase activity"/>
    <property type="evidence" value="ECO:0007669"/>
    <property type="project" value="UniProtKB-EC"/>
</dbReference>
<keyword evidence="3" id="KW-0378">Hydrolase</keyword>
<dbReference type="PRINTS" id="PR00719">
    <property type="entry name" value="LMWPTPASE"/>
</dbReference>
<dbReference type="Gene3D" id="3.40.50.2300">
    <property type="match status" value="1"/>
</dbReference>
<dbReference type="KEGG" id="lfp:Y981_03440"/>
<dbReference type="PANTHER" id="PTHR11717:SF31">
    <property type="entry name" value="LOW MOLECULAR WEIGHT PROTEIN-TYROSINE-PHOSPHATASE ETP-RELATED"/>
    <property type="match status" value="1"/>
</dbReference>
<dbReference type="InterPro" id="IPR050438">
    <property type="entry name" value="LMW_PTPase"/>
</dbReference>
<evidence type="ECO:0000313" key="9">
    <source>
        <dbReference type="Proteomes" id="UP000027059"/>
    </source>
</evidence>
<dbReference type="OrthoDB" id="9784339at2"/>
<dbReference type="InterPro" id="IPR017867">
    <property type="entry name" value="Tyr_phospatase_low_mol_wt"/>
</dbReference>
<dbReference type="AlphaFoldDB" id="A0A059XSZ4"/>
<evidence type="ECO:0000256" key="5">
    <source>
        <dbReference type="ARBA" id="ARBA00051722"/>
    </source>
</evidence>
<organism evidence="8 9">
    <name type="scientific">Leptospirillum ferriphilum YSK</name>
    <dbReference type="NCBI Taxonomy" id="1441628"/>
    <lineage>
        <taxon>Bacteria</taxon>
        <taxon>Pseudomonadati</taxon>
        <taxon>Nitrospirota</taxon>
        <taxon>Nitrospiria</taxon>
        <taxon>Nitrospirales</taxon>
        <taxon>Nitrospiraceae</taxon>
        <taxon>Leptospirillum</taxon>
    </lineage>
</organism>
<name>A0A059XSZ4_9BACT</name>
<dbReference type="Proteomes" id="UP000027059">
    <property type="component" value="Chromosome"/>
</dbReference>
<dbReference type="RefSeq" id="WP_014960556.1">
    <property type="nucleotide sequence ID" value="NZ_CP007243.1"/>
</dbReference>
<feature type="active site" description="Proton donor" evidence="6">
    <location>
        <position position="153"/>
    </location>
</feature>
<feature type="active site" evidence="6">
    <location>
        <position position="49"/>
    </location>
</feature>
<evidence type="ECO:0000256" key="2">
    <source>
        <dbReference type="ARBA" id="ARBA00013064"/>
    </source>
</evidence>
<evidence type="ECO:0000256" key="6">
    <source>
        <dbReference type="PIRSR" id="PIRSR617867-1"/>
    </source>
</evidence>
<comment type="similarity">
    <text evidence="1">Belongs to the low molecular weight phosphotyrosine protein phosphatase family.</text>
</comment>
<dbReference type="InterPro" id="IPR036196">
    <property type="entry name" value="Ptyr_pPase_sf"/>
</dbReference>
<accession>A0A059XSZ4</accession>
<sequence length="189" mass="21749">MVGGYGKDIFFRTWEAFTGDEERARSREKVRRLPGQARLLVVCYGNICRSPFVERLLKKILDQERFPVTSCGLLPREGEASPAEYAREARPFGVDLSDHRSQYMTPLLADWSDLIVLMDRKNHSLLSDFGEKALKKAVWLGAWDPRGPIEIADPFRMPVLKMRQILERMDRASRNLAEELSRKSFPPPV</sequence>
<dbReference type="SMART" id="SM00226">
    <property type="entry name" value="LMWPc"/>
    <property type="match status" value="1"/>
</dbReference>
<evidence type="ECO:0000256" key="4">
    <source>
        <dbReference type="ARBA" id="ARBA00022912"/>
    </source>
</evidence>
<keyword evidence="4" id="KW-0904">Protein phosphatase</keyword>
<dbReference type="InterPro" id="IPR023485">
    <property type="entry name" value="Ptyr_pPase"/>
</dbReference>
<comment type="catalytic activity">
    <reaction evidence="5">
        <text>O-phospho-L-tyrosyl-[protein] + H2O = L-tyrosyl-[protein] + phosphate</text>
        <dbReference type="Rhea" id="RHEA:10684"/>
        <dbReference type="Rhea" id="RHEA-COMP:10136"/>
        <dbReference type="Rhea" id="RHEA-COMP:20101"/>
        <dbReference type="ChEBI" id="CHEBI:15377"/>
        <dbReference type="ChEBI" id="CHEBI:43474"/>
        <dbReference type="ChEBI" id="CHEBI:46858"/>
        <dbReference type="ChEBI" id="CHEBI:61978"/>
        <dbReference type="EC" id="3.1.3.48"/>
    </reaction>
</comment>
<evidence type="ECO:0000256" key="1">
    <source>
        <dbReference type="ARBA" id="ARBA00011063"/>
    </source>
</evidence>
<dbReference type="EMBL" id="CP007243">
    <property type="protein sequence ID" value="AIA30170.1"/>
    <property type="molecule type" value="Genomic_DNA"/>
</dbReference>